<proteinExistence type="predicted"/>
<sequence>MQQMPSILPLPANSSSHPNVIDDIAERPPAAARTTRAKRPRRPSSNAVVRTPRVALGEVQSESLLHITPSRIITDSRSRPRTSTVINRTPIPTNQHVPGLQGVSDMAIGKSPLPTPHHCSCPSPNHHPKSDYPKRRRSSWISRRLVQSRSPPIATQTQALDHLVPPEPNSEDEIDPPSGHNTSKDEAFSVYGSLDGFIRPPPPQQPVVQPPTLAMNLPPPPTPSVARPSLAASVPRAPRVTTDPLVESMLASAQLSETDLQLATQLFNAPEDTRWKLSVIMWLRQRPTQPVASQIITPNGAGPHVYGTIIRSGSIGARAPFCPFPSSPNQGRYNDPFVLLQMFEMLTNSQNFVLEQPAAFRKQHLLPGLPTNHSSMASLVTFLRAMVKHERTHMRNIILTNVRQEHRVRELGAVPKLLDLIVLLDRAFQPSHHNAELPRNPSRCYLGSQGKNRHAPSAHHSPPCPPEKSPLEMAVYSVLILRRDRELFPGNTMFGDVPAELIQLPNALESDIEMRAMVSELGPEPSDEQLTTSLAREVTLDE</sequence>
<protein>
    <submittedName>
        <fullName evidence="2">Uncharacterized protein</fullName>
    </submittedName>
</protein>
<evidence type="ECO:0000313" key="3">
    <source>
        <dbReference type="Proteomes" id="UP000239156"/>
    </source>
</evidence>
<evidence type="ECO:0000313" key="2">
    <source>
        <dbReference type="EMBL" id="POW04708.1"/>
    </source>
</evidence>
<feature type="compositionally biased region" description="Polar residues" evidence="1">
    <location>
        <begin position="75"/>
        <end position="96"/>
    </location>
</feature>
<feature type="region of interest" description="Disordered" evidence="1">
    <location>
        <begin position="75"/>
        <end position="185"/>
    </location>
</feature>
<reference evidence="2" key="1">
    <citation type="submission" date="2017-12" db="EMBL/GenBank/DDBJ databases">
        <title>Gene loss provides genomic basis for host adaptation in cereal stripe rust fungi.</title>
        <authorList>
            <person name="Xia C."/>
        </authorList>
    </citation>
    <scope>NUCLEOTIDE SEQUENCE [LARGE SCALE GENOMIC DNA]</scope>
    <source>
        <strain evidence="2">93-210</strain>
    </source>
</reference>
<organism evidence="2 3">
    <name type="scientific">Puccinia striiformis</name>
    <dbReference type="NCBI Taxonomy" id="27350"/>
    <lineage>
        <taxon>Eukaryota</taxon>
        <taxon>Fungi</taxon>
        <taxon>Dikarya</taxon>
        <taxon>Basidiomycota</taxon>
        <taxon>Pucciniomycotina</taxon>
        <taxon>Pucciniomycetes</taxon>
        <taxon>Pucciniales</taxon>
        <taxon>Pucciniaceae</taxon>
        <taxon>Puccinia</taxon>
    </lineage>
</organism>
<feature type="region of interest" description="Disordered" evidence="1">
    <location>
        <begin position="432"/>
        <end position="468"/>
    </location>
</feature>
<evidence type="ECO:0000256" key="1">
    <source>
        <dbReference type="SAM" id="MobiDB-lite"/>
    </source>
</evidence>
<name>A0A2S4V5E0_9BASI</name>
<dbReference type="AlphaFoldDB" id="A0A2S4V5E0"/>
<feature type="compositionally biased region" description="Polar residues" evidence="1">
    <location>
        <begin position="139"/>
        <end position="159"/>
    </location>
</feature>
<gene>
    <name evidence="2" type="ORF">PSTT_10200</name>
</gene>
<accession>A0A2S4V5E0</accession>
<comment type="caution">
    <text evidence="2">The sequence shown here is derived from an EMBL/GenBank/DDBJ whole genome shotgun (WGS) entry which is preliminary data.</text>
</comment>
<dbReference type="VEuPathDB" id="FungiDB:PSTT_10200"/>
<dbReference type="EMBL" id="PKSL01000108">
    <property type="protein sequence ID" value="POW04708.1"/>
    <property type="molecule type" value="Genomic_DNA"/>
</dbReference>
<dbReference type="Proteomes" id="UP000239156">
    <property type="component" value="Unassembled WGS sequence"/>
</dbReference>
<keyword evidence="3" id="KW-1185">Reference proteome</keyword>
<feature type="region of interest" description="Disordered" evidence="1">
    <location>
        <begin position="1"/>
        <end position="48"/>
    </location>
</feature>